<reference evidence="2 3" key="1">
    <citation type="submission" date="2024-01" db="EMBL/GenBank/DDBJ databases">
        <title>A draft genome for the cacao thread blight pathogen Marasmiellus scandens.</title>
        <authorList>
            <person name="Baruah I.K."/>
            <person name="Leung J."/>
            <person name="Bukari Y."/>
            <person name="Amoako-Attah I."/>
            <person name="Meinhardt L.W."/>
            <person name="Bailey B.A."/>
            <person name="Cohen S.P."/>
        </authorList>
    </citation>
    <scope>NUCLEOTIDE SEQUENCE [LARGE SCALE GENOMIC DNA]</scope>
    <source>
        <strain evidence="2 3">GH-19</strain>
    </source>
</reference>
<dbReference type="Proteomes" id="UP001498398">
    <property type="component" value="Unassembled WGS sequence"/>
</dbReference>
<protein>
    <submittedName>
        <fullName evidence="2">Uncharacterized protein</fullName>
    </submittedName>
</protein>
<sequence length="269" mass="29708">MGEPPMRTTSDIVSPGDLPSILQEISCEVQKSSRHKIPLNELVRRLDALVANWTREYESKTQLPENNIFNEKLRILSQFLIGVKRFVVKHNARNWLCGPWKYQKDLREIEHYKKEADERMNSLNVQVSLILVEALSKQLPRQDGSLQAGNISQAPTNHSNGRSSLRDASTLPTSAQVHQGVVGEVIRLDSADTVPPSPASSPRPIEINMASSMRDTGVYGSAINGVGRDQANIANNGSVTSHNSMGSTTYVYKDCTFNYQCKTGSAPTS</sequence>
<proteinExistence type="predicted"/>
<gene>
    <name evidence="2" type="ORF">VKT23_009881</name>
</gene>
<organism evidence="2 3">
    <name type="scientific">Marasmiellus scandens</name>
    <dbReference type="NCBI Taxonomy" id="2682957"/>
    <lineage>
        <taxon>Eukaryota</taxon>
        <taxon>Fungi</taxon>
        <taxon>Dikarya</taxon>
        <taxon>Basidiomycota</taxon>
        <taxon>Agaricomycotina</taxon>
        <taxon>Agaricomycetes</taxon>
        <taxon>Agaricomycetidae</taxon>
        <taxon>Agaricales</taxon>
        <taxon>Marasmiineae</taxon>
        <taxon>Omphalotaceae</taxon>
        <taxon>Marasmiellus</taxon>
    </lineage>
</organism>
<evidence type="ECO:0000256" key="1">
    <source>
        <dbReference type="SAM" id="MobiDB-lite"/>
    </source>
</evidence>
<feature type="region of interest" description="Disordered" evidence="1">
    <location>
        <begin position="143"/>
        <end position="174"/>
    </location>
</feature>
<accession>A0ABR1JE89</accession>
<name>A0ABR1JE89_9AGAR</name>
<comment type="caution">
    <text evidence="2">The sequence shown here is derived from an EMBL/GenBank/DDBJ whole genome shotgun (WGS) entry which is preliminary data.</text>
</comment>
<evidence type="ECO:0000313" key="3">
    <source>
        <dbReference type="Proteomes" id="UP001498398"/>
    </source>
</evidence>
<dbReference type="EMBL" id="JBANRG010000017">
    <property type="protein sequence ID" value="KAK7458871.1"/>
    <property type="molecule type" value="Genomic_DNA"/>
</dbReference>
<keyword evidence="3" id="KW-1185">Reference proteome</keyword>
<evidence type="ECO:0000313" key="2">
    <source>
        <dbReference type="EMBL" id="KAK7458871.1"/>
    </source>
</evidence>
<feature type="compositionally biased region" description="Polar residues" evidence="1">
    <location>
        <begin position="144"/>
        <end position="174"/>
    </location>
</feature>